<accession>A0A269ZAW7</accession>
<dbReference type="EMBL" id="CP065682">
    <property type="protein sequence ID" value="QPS33768.1"/>
    <property type="molecule type" value="Genomic_DNA"/>
</dbReference>
<reference evidence="3 7" key="3">
    <citation type="submission" date="2020-12" db="EMBL/GenBank/DDBJ databases">
        <title>FDA dAtabase for Regulatory Grade micrObial Sequences (FDA-ARGOS): Supporting development and validation of Infectious Disease Dx tests.</title>
        <authorList>
            <person name="Sproer C."/>
            <person name="Gronow S."/>
            <person name="Severitt S."/>
            <person name="Schroder I."/>
            <person name="Tallon L."/>
            <person name="Sadzewicz L."/>
            <person name="Zhao X."/>
            <person name="Boylan J."/>
            <person name="Ott S."/>
            <person name="Bowen H."/>
            <person name="Vavikolanu K."/>
            <person name="Mehta A."/>
            <person name="Aluvathingal J."/>
            <person name="Nadendla S."/>
            <person name="Lowell S."/>
            <person name="Myers T."/>
            <person name="Yan Y."/>
            <person name="Sichtig H."/>
        </authorList>
    </citation>
    <scope>NUCLEOTIDE SEQUENCE [LARGE SCALE GENOMIC DNA]</scope>
    <source>
        <strain evidence="3 7">FDAARGOS_902</strain>
    </source>
</reference>
<name>A0A269ZAW7_9MICO</name>
<feature type="transmembrane region" description="Helical" evidence="1">
    <location>
        <begin position="101"/>
        <end position="119"/>
    </location>
</feature>
<dbReference type="KEGG" id="bcau:I6G59_17985"/>
<keyword evidence="1" id="KW-0812">Transmembrane</keyword>
<protein>
    <submittedName>
        <fullName evidence="2">Uncharacterized protein</fullName>
    </submittedName>
</protein>
<dbReference type="AlphaFoldDB" id="A0A269ZAW7"/>
<feature type="transmembrane region" description="Helical" evidence="1">
    <location>
        <begin position="38"/>
        <end position="56"/>
    </location>
</feature>
<dbReference type="EMBL" id="NCWY01000010">
    <property type="protein sequence ID" value="PAK94942.1"/>
    <property type="molecule type" value="Genomic_DNA"/>
</dbReference>
<keyword evidence="1" id="KW-0472">Membrane</keyword>
<reference evidence="4 6" key="2">
    <citation type="submission" date="2019-02" db="EMBL/GenBank/DDBJ databases">
        <authorList>
            <consortium name="Pathogen Informatics"/>
        </authorList>
    </citation>
    <scope>NUCLEOTIDE SEQUENCE [LARGE SCALE GENOMIC DNA]</scope>
    <source>
        <strain evidence="4 6">3012STDY7078520</strain>
    </source>
</reference>
<evidence type="ECO:0000313" key="6">
    <source>
        <dbReference type="Proteomes" id="UP000386281"/>
    </source>
</evidence>
<dbReference type="Proteomes" id="UP000216867">
    <property type="component" value="Unassembled WGS sequence"/>
</dbReference>
<dbReference type="Proteomes" id="UP000386281">
    <property type="component" value="Unassembled WGS sequence"/>
</dbReference>
<gene>
    <name evidence="2" type="ORF">B8X04_11900</name>
    <name evidence="3" type="ORF">I6G59_17985</name>
    <name evidence="4" type="ORF">NCTC12391_02182</name>
</gene>
<evidence type="ECO:0000313" key="5">
    <source>
        <dbReference type="Proteomes" id="UP000216867"/>
    </source>
</evidence>
<evidence type="ECO:0000256" key="1">
    <source>
        <dbReference type="SAM" id="Phobius"/>
    </source>
</evidence>
<evidence type="ECO:0000313" key="4">
    <source>
        <dbReference type="EMBL" id="VEW13994.1"/>
    </source>
</evidence>
<sequence>MTSKFYTVLLGATVLCAWGSLAEIVKALLRQQPVAGAVWTALVISALGAVGVWLLFRSKGVRPEVKSFVGSIPRGAALLCTYVFAFVLPGFVARGADVVELVFTAIVAATVVWFVLYLLRKRYFTPPDSPEGL</sequence>
<evidence type="ECO:0000313" key="7">
    <source>
        <dbReference type="Proteomes" id="UP000594979"/>
    </source>
</evidence>
<dbReference type="EMBL" id="CAACXN010000015">
    <property type="protein sequence ID" value="VEW13994.1"/>
    <property type="molecule type" value="Genomic_DNA"/>
</dbReference>
<keyword evidence="1" id="KW-1133">Transmembrane helix</keyword>
<feature type="transmembrane region" description="Helical" evidence="1">
    <location>
        <begin position="76"/>
        <end position="95"/>
    </location>
</feature>
<reference evidence="2 5" key="1">
    <citation type="submission" date="2017-04" db="EMBL/GenBank/DDBJ databases">
        <title>Kefir bacterial isolates.</title>
        <authorList>
            <person name="Kim Y."/>
            <person name="Blasche S."/>
            <person name="Patil K.R."/>
        </authorList>
    </citation>
    <scope>NUCLEOTIDE SEQUENCE [LARGE SCALE GENOMIC DNA]</scope>
    <source>
        <strain evidence="2 5">OG2</strain>
    </source>
</reference>
<evidence type="ECO:0000313" key="3">
    <source>
        <dbReference type="EMBL" id="QPS33768.1"/>
    </source>
</evidence>
<organism evidence="2 5">
    <name type="scientific">Brevibacterium casei</name>
    <dbReference type="NCBI Taxonomy" id="33889"/>
    <lineage>
        <taxon>Bacteria</taxon>
        <taxon>Bacillati</taxon>
        <taxon>Actinomycetota</taxon>
        <taxon>Actinomycetes</taxon>
        <taxon>Micrococcales</taxon>
        <taxon>Brevibacteriaceae</taxon>
        <taxon>Brevibacterium</taxon>
    </lineage>
</organism>
<dbReference type="RefSeq" id="WP_095376410.1">
    <property type="nucleotide sequence ID" value="NZ_CP065682.1"/>
</dbReference>
<evidence type="ECO:0000313" key="2">
    <source>
        <dbReference type="EMBL" id="PAK94942.1"/>
    </source>
</evidence>
<dbReference type="Proteomes" id="UP000594979">
    <property type="component" value="Chromosome"/>
</dbReference>
<proteinExistence type="predicted"/>